<dbReference type="SMART" id="SM00178">
    <property type="entry name" value="SAR"/>
    <property type="match status" value="1"/>
</dbReference>
<feature type="compositionally biased region" description="Low complexity" evidence="5">
    <location>
        <begin position="208"/>
        <end position="225"/>
    </location>
</feature>
<feature type="compositionally biased region" description="Basic and acidic residues" evidence="5">
    <location>
        <begin position="196"/>
        <end position="207"/>
    </location>
</feature>
<feature type="compositionally biased region" description="Low complexity" evidence="5">
    <location>
        <begin position="766"/>
        <end position="776"/>
    </location>
</feature>
<feature type="compositionally biased region" description="Basic and acidic residues" evidence="5">
    <location>
        <begin position="706"/>
        <end position="716"/>
    </location>
</feature>
<dbReference type="PRINTS" id="PR00328">
    <property type="entry name" value="SAR1GTPBP"/>
</dbReference>
<organism evidence="8 9">
    <name type="scientific">Pleomassaria siparia CBS 279.74</name>
    <dbReference type="NCBI Taxonomy" id="1314801"/>
    <lineage>
        <taxon>Eukaryota</taxon>
        <taxon>Fungi</taxon>
        <taxon>Dikarya</taxon>
        <taxon>Ascomycota</taxon>
        <taxon>Pezizomycotina</taxon>
        <taxon>Dothideomycetes</taxon>
        <taxon>Pleosporomycetidae</taxon>
        <taxon>Pleosporales</taxon>
        <taxon>Pleomassariaceae</taxon>
        <taxon>Pleomassaria</taxon>
    </lineage>
</organism>
<feature type="region of interest" description="Disordered" evidence="5">
    <location>
        <begin position="1258"/>
        <end position="1282"/>
    </location>
</feature>
<feature type="compositionally biased region" description="Polar residues" evidence="5">
    <location>
        <begin position="596"/>
        <end position="608"/>
    </location>
</feature>
<feature type="compositionally biased region" description="Polar residues" evidence="5">
    <location>
        <begin position="619"/>
        <end position="629"/>
    </location>
</feature>
<dbReference type="OrthoDB" id="6375767at2759"/>
<dbReference type="SUPFAM" id="SSF52540">
    <property type="entry name" value="P-loop containing nucleoside triphosphate hydrolases"/>
    <property type="match status" value="1"/>
</dbReference>
<dbReference type="InterPro" id="IPR025118">
    <property type="entry name" value="DUF4045"/>
</dbReference>
<feature type="binding site" evidence="3">
    <location>
        <position position="64"/>
    </location>
    <ligand>
        <name>GTP</name>
        <dbReference type="ChEBI" id="CHEBI:37565"/>
    </ligand>
</feature>
<dbReference type="Pfam" id="PF13254">
    <property type="entry name" value="DUF4045"/>
    <property type="match status" value="1"/>
</dbReference>
<feature type="region of interest" description="Disordered" evidence="5">
    <location>
        <begin position="883"/>
        <end position="944"/>
    </location>
</feature>
<evidence type="ECO:0000256" key="3">
    <source>
        <dbReference type="PIRSR" id="PIRSR606689-1"/>
    </source>
</evidence>
<feature type="binding site" evidence="3">
    <location>
        <begin position="15"/>
        <end position="22"/>
    </location>
    <ligand>
        <name>GTP</name>
        <dbReference type="ChEBI" id="CHEBI:37565"/>
    </ligand>
</feature>
<feature type="region of interest" description="Disordered" evidence="5">
    <location>
        <begin position="1298"/>
        <end position="1334"/>
    </location>
</feature>
<dbReference type="InterPro" id="IPR057226">
    <property type="entry name" value="DUF7904"/>
</dbReference>
<evidence type="ECO:0000256" key="5">
    <source>
        <dbReference type="SAM" id="MobiDB-lite"/>
    </source>
</evidence>
<feature type="compositionally biased region" description="Low complexity" evidence="5">
    <location>
        <begin position="554"/>
        <end position="565"/>
    </location>
</feature>
<dbReference type="PANTHER" id="PTHR45697">
    <property type="entry name" value="ADP-RIBOSYLATION FACTOR-LIKE PROTEIN 2-RELATED"/>
    <property type="match status" value="1"/>
</dbReference>
<feature type="compositionally biased region" description="Basic and acidic residues" evidence="5">
    <location>
        <begin position="1109"/>
        <end position="1124"/>
    </location>
</feature>
<dbReference type="Gene3D" id="3.40.50.300">
    <property type="entry name" value="P-loop containing nucleotide triphosphate hydrolases"/>
    <property type="match status" value="1"/>
</dbReference>
<dbReference type="InterPro" id="IPR007122">
    <property type="entry name" value="Villin/Gelsolin"/>
</dbReference>
<dbReference type="GO" id="GO:0003924">
    <property type="term" value="F:GTPase activity"/>
    <property type="evidence" value="ECO:0007669"/>
    <property type="project" value="InterPro"/>
</dbReference>
<feature type="compositionally biased region" description="Basic and acidic residues" evidence="5">
    <location>
        <begin position="969"/>
        <end position="978"/>
    </location>
</feature>
<feature type="compositionally biased region" description="Basic and acidic residues" evidence="5">
    <location>
        <begin position="887"/>
        <end position="900"/>
    </location>
</feature>
<keyword evidence="9" id="KW-1185">Reference proteome</keyword>
<feature type="compositionally biased region" description="Polar residues" evidence="5">
    <location>
        <begin position="1203"/>
        <end position="1230"/>
    </location>
</feature>
<feature type="region of interest" description="Disordered" evidence="5">
    <location>
        <begin position="956"/>
        <end position="1242"/>
    </location>
</feature>
<dbReference type="EMBL" id="MU005764">
    <property type="protein sequence ID" value="KAF2714880.1"/>
    <property type="molecule type" value="Genomic_DNA"/>
</dbReference>
<reference evidence="8" key="1">
    <citation type="journal article" date="2020" name="Stud. Mycol.">
        <title>101 Dothideomycetes genomes: a test case for predicting lifestyles and emergence of pathogens.</title>
        <authorList>
            <person name="Haridas S."/>
            <person name="Albert R."/>
            <person name="Binder M."/>
            <person name="Bloem J."/>
            <person name="Labutti K."/>
            <person name="Salamov A."/>
            <person name="Andreopoulos B."/>
            <person name="Baker S."/>
            <person name="Barry K."/>
            <person name="Bills G."/>
            <person name="Bluhm B."/>
            <person name="Cannon C."/>
            <person name="Castanera R."/>
            <person name="Culley D."/>
            <person name="Daum C."/>
            <person name="Ezra D."/>
            <person name="Gonzalez J."/>
            <person name="Henrissat B."/>
            <person name="Kuo A."/>
            <person name="Liang C."/>
            <person name="Lipzen A."/>
            <person name="Lutzoni F."/>
            <person name="Magnuson J."/>
            <person name="Mondo S."/>
            <person name="Nolan M."/>
            <person name="Ohm R."/>
            <person name="Pangilinan J."/>
            <person name="Park H.-J."/>
            <person name="Ramirez L."/>
            <person name="Alfaro M."/>
            <person name="Sun H."/>
            <person name="Tritt A."/>
            <person name="Yoshinaga Y."/>
            <person name="Zwiers L.-H."/>
            <person name="Turgeon B."/>
            <person name="Goodwin S."/>
            <person name="Spatafora J."/>
            <person name="Crous P."/>
            <person name="Grigoriev I."/>
        </authorList>
    </citation>
    <scope>NUCLEOTIDE SEQUENCE</scope>
    <source>
        <strain evidence="8">CBS 279.74</strain>
    </source>
</reference>
<dbReference type="InterPro" id="IPR027417">
    <property type="entry name" value="P-loop_NTPase"/>
</dbReference>
<dbReference type="SMART" id="SM00177">
    <property type="entry name" value="ARF"/>
    <property type="match status" value="1"/>
</dbReference>
<evidence type="ECO:0000256" key="4">
    <source>
        <dbReference type="PIRSR" id="PIRSR606689-2"/>
    </source>
</evidence>
<evidence type="ECO:0000313" key="9">
    <source>
        <dbReference type="Proteomes" id="UP000799428"/>
    </source>
</evidence>
<evidence type="ECO:0000313" key="8">
    <source>
        <dbReference type="EMBL" id="KAF2714880.1"/>
    </source>
</evidence>
<evidence type="ECO:0000259" key="6">
    <source>
        <dbReference type="Pfam" id="PF13254"/>
    </source>
</evidence>
<keyword evidence="4" id="KW-0479">Metal-binding</keyword>
<feature type="compositionally biased region" description="Polar residues" evidence="5">
    <location>
        <begin position="282"/>
        <end position="305"/>
    </location>
</feature>
<dbReference type="GO" id="GO:0051015">
    <property type="term" value="F:actin filament binding"/>
    <property type="evidence" value="ECO:0007669"/>
    <property type="project" value="InterPro"/>
</dbReference>
<feature type="region of interest" description="Disordered" evidence="5">
    <location>
        <begin position="1646"/>
        <end position="1667"/>
    </location>
</feature>
<feature type="binding site" evidence="4">
    <location>
        <position position="39"/>
    </location>
    <ligand>
        <name>Mg(2+)</name>
        <dbReference type="ChEBI" id="CHEBI:18420"/>
    </ligand>
</feature>
<feature type="compositionally biased region" description="Basic and acidic residues" evidence="5">
    <location>
        <begin position="790"/>
        <end position="802"/>
    </location>
</feature>
<gene>
    <name evidence="8" type="ORF">K504DRAFT_367369</name>
</gene>
<protein>
    <submittedName>
        <fullName evidence="8">Uncharacterized protein</fullName>
    </submittedName>
</protein>
<feature type="binding site" evidence="4">
    <location>
        <position position="22"/>
    </location>
    <ligand>
        <name>Mg(2+)</name>
        <dbReference type="ChEBI" id="CHEBI:18420"/>
    </ligand>
</feature>
<feature type="region of interest" description="Disordered" evidence="5">
    <location>
        <begin position="196"/>
        <end position="822"/>
    </location>
</feature>
<dbReference type="Gene3D" id="3.40.20.10">
    <property type="entry name" value="Severin"/>
    <property type="match status" value="3"/>
</dbReference>
<feature type="compositionally biased region" description="Low complexity" evidence="5">
    <location>
        <begin position="1055"/>
        <end position="1065"/>
    </location>
</feature>
<keyword evidence="4" id="KW-0460">Magnesium</keyword>
<dbReference type="Pfam" id="PF00025">
    <property type="entry name" value="Arf"/>
    <property type="match status" value="1"/>
</dbReference>
<evidence type="ECO:0000259" key="7">
    <source>
        <dbReference type="Pfam" id="PF25480"/>
    </source>
</evidence>
<feature type="compositionally biased region" description="Pro residues" evidence="5">
    <location>
        <begin position="639"/>
        <end position="648"/>
    </location>
</feature>
<feature type="compositionally biased region" description="Polar residues" evidence="5">
    <location>
        <begin position="507"/>
        <end position="528"/>
    </location>
</feature>
<dbReference type="SUPFAM" id="SSF55753">
    <property type="entry name" value="Actin depolymerizing proteins"/>
    <property type="match status" value="3"/>
</dbReference>
<evidence type="ECO:0000256" key="2">
    <source>
        <dbReference type="ARBA" id="ARBA00023134"/>
    </source>
</evidence>
<feature type="compositionally biased region" description="Polar residues" evidence="5">
    <location>
        <begin position="720"/>
        <end position="738"/>
    </location>
</feature>
<feature type="domain" description="DUF7904" evidence="7">
    <location>
        <begin position="1383"/>
        <end position="1482"/>
    </location>
</feature>
<dbReference type="GO" id="GO:0046872">
    <property type="term" value="F:metal ion binding"/>
    <property type="evidence" value="ECO:0007669"/>
    <property type="project" value="UniProtKB-KW"/>
</dbReference>
<feature type="domain" description="DUF4045" evidence="6">
    <location>
        <begin position="161"/>
        <end position="883"/>
    </location>
</feature>
<dbReference type="SMART" id="SM00262">
    <property type="entry name" value="GEL"/>
    <property type="match status" value="2"/>
</dbReference>
<feature type="binding site" evidence="3">
    <location>
        <begin position="120"/>
        <end position="123"/>
    </location>
    <ligand>
        <name>GTP</name>
        <dbReference type="ChEBI" id="CHEBI:37565"/>
    </ligand>
</feature>
<dbReference type="GO" id="GO:0005525">
    <property type="term" value="F:GTP binding"/>
    <property type="evidence" value="ECO:0007669"/>
    <property type="project" value="UniProtKB-KW"/>
</dbReference>
<feature type="compositionally biased region" description="Basic residues" evidence="5">
    <location>
        <begin position="1028"/>
        <end position="1040"/>
    </location>
</feature>
<feature type="compositionally biased region" description="Pro residues" evidence="5">
    <location>
        <begin position="1652"/>
        <end position="1666"/>
    </location>
</feature>
<dbReference type="Proteomes" id="UP000799428">
    <property type="component" value="Unassembled WGS sequence"/>
</dbReference>
<keyword evidence="2 3" id="KW-0342">GTP-binding</keyword>
<dbReference type="PROSITE" id="PS51417">
    <property type="entry name" value="ARF"/>
    <property type="match status" value="1"/>
</dbReference>
<accession>A0A6G1KPZ5</accession>
<feature type="compositionally biased region" description="Low complexity" evidence="5">
    <location>
        <begin position="991"/>
        <end position="1008"/>
    </location>
</feature>
<feature type="compositionally biased region" description="Basic and acidic residues" evidence="5">
    <location>
        <begin position="739"/>
        <end position="756"/>
    </location>
</feature>
<sequence length="1795" mass="194633">MLVAQSELKTNYTRGLDNAGKTTIVKKIMNEDVNSVSPTLGFIIKTIEYDGCRILTWITGDVGGQKTLRTYWKNYFEKTDTMIWVVDATDRERIDDCRQELAGLLLEERLMGASLLVFKNKSDVSGAMTEDEVREVSNNDVPLGACPRPSPTAAAMSEEIDPSEFVQRIQQLSQNRDEEDRERVRKLEEEIIQGRSERLARRAERARSLSPDKPTTPRSTTDTSRAVQEKATSTPTPTMSPPAQQNARDDTLERLTGSPAQILQADEPRKPSPNAAAMRRSGTLSWQQRPQSGSMRRPISRSTSPDKAVASPRDTPEPSSPADPSASRSEIAQSLGAKDPSWFKQTPDRGIGSAALRRSQEDSPVDVDPTAGRRQLPGMSRDSTLEPEASSPPPDSHLPSSPPREDSGRENAAGSNHLSANISVSGGDTEPNRRLRSPLPILDSQKFSLPLEPASSADGGDQAAAGRALAMSPTQGRMSPERPASPTKGMGGFVQSAMLKRSDSVNKRWSTQTPQGLTRRNSTLSNRASVALSAYGTLSKPESRPSSLSRDNSMEPSSRPGSSSSNLTITKDVIDKEPTPKHDFVKPSLPYHSRSKSVASTFSETNPAQEEMSPPSPSKRWSPTKSSWLESALKKPESPKPMLPPPQQPSWMAEINRARQQRGSVDLGKDSPILSPHADGTGSGRTSPFKDVQLKRTSLHTPPVFRKPEQPKKEELVVEQTESSPTSKPVLSPKSTISAKDDAIHTQEPFPRKDSIDASAGAIAPSSSKPVSSSTRFSKDSPVPPLSTKAKADITPTKDFRASLRSRQGPPGSSDLSKKDSVSELANVFGRLKKTETKNYVAPDVLKDNILRGKQGLTLTGGPKPTVRRDEFKDSIVTKKAAMLAKAQEEGSAAHKRADSSSEPAPTPEAIARRRTLGSRSDSISNPAPMKEQESATPEAIARQKILRLSKSTVFEKQAQAAPTIASKELPKSNKLADRFNPGLAGILARGPPAVSNSPSSSGGTSNNLTKTGEEDKKGPAPELTHITKGRARGPKRRAPASKEVAAEPEITPQKVAPAAAVPLVKAERSLPSNVPATPSKLTEELPTTDLLARESLTPKPATPAKSPELGRRLEKSTSPELPRKPVSLELDRRVSPGPSLPPKKPIKPEVVGSPKEASPSSRLSIHKSSRPLPALPSEPEVQMEPKPALKEISPLNVAISPVENTPSPPEQRNMSVRSASALWSRQSASPPVPAKPKTPIKLPTRADEQALMENASLTRLPESADTVPTKPQAQKPKLKPVGLGLGSFGSLGGFVGASSRESSPLSAKALPPTPPSNGHRPQSLPFKPSSMPSKSDELFGDFFDELPVTSGELPANINTLDILQNPPLDLGPGGKVRTLRKQIQEITGDGKLTAVPVHEEHVLYQDSMYLCIHVFEDSKGARATEVYLWAGSGVAEATLEDVQLFGRNAAKQAQGKLIILRQGKEIPNFFEALGGIVLTRRGIRATSKEYMLCGRRHLGHITFDEVDYSLKSLCTGFTYIISTKRGKIFLWKGRGCSAEEVSGARLMGMDLTMTGELAEIEEGSEPPELFAFLPPNEAAAGSKGKLPAIPRSADYWRHKATADKYRVRLYKIEQQQESYGWGQGLQVSAFLPPLLRRPSWGMFSAAEKPTEPPQTPSTPRSPPPTTTKVIEIMPFCQSDLEPEYIYVLDTFFDIYIIVGSLSRSQSMAFSTALLFAQEYSILAVSEEDRPFMPVATVVLEGVPKDMKSVFRFWNDDLIPAAGLMNGKLGRGKSLRIVGLEKALDATRRLKNPRA</sequence>
<feature type="compositionally biased region" description="Low complexity" evidence="5">
    <location>
        <begin position="454"/>
        <end position="470"/>
    </location>
</feature>
<name>A0A6G1KPZ5_9PLEO</name>
<feature type="compositionally biased region" description="Low complexity" evidence="5">
    <location>
        <begin position="320"/>
        <end position="330"/>
    </location>
</feature>
<dbReference type="InterPro" id="IPR006689">
    <property type="entry name" value="Small_GTPase_ARF/SAR"/>
</dbReference>
<feature type="compositionally biased region" description="Polar residues" evidence="5">
    <location>
        <begin position="413"/>
        <end position="426"/>
    </location>
</feature>
<proteinExistence type="predicted"/>
<feature type="compositionally biased region" description="Polar residues" evidence="5">
    <location>
        <begin position="1071"/>
        <end position="1081"/>
    </location>
</feature>
<feature type="region of interest" description="Disordered" evidence="5">
    <location>
        <begin position="127"/>
        <end position="162"/>
    </location>
</feature>
<evidence type="ECO:0000256" key="1">
    <source>
        <dbReference type="ARBA" id="ARBA00022741"/>
    </source>
</evidence>
<feature type="compositionally biased region" description="Pro residues" evidence="5">
    <location>
        <begin position="390"/>
        <end position="402"/>
    </location>
</feature>
<dbReference type="Pfam" id="PF25480">
    <property type="entry name" value="DUF7904"/>
    <property type="match status" value="1"/>
</dbReference>
<feature type="compositionally biased region" description="Basic and acidic residues" evidence="5">
    <location>
        <begin position="572"/>
        <end position="585"/>
    </location>
</feature>
<dbReference type="InterPro" id="IPR044612">
    <property type="entry name" value="ARL2/3"/>
</dbReference>
<dbReference type="InterPro" id="IPR029006">
    <property type="entry name" value="ADF-H/Gelsolin-like_dom_sf"/>
</dbReference>
<keyword evidence="1 3" id="KW-0547">Nucleotide-binding</keyword>